<dbReference type="EMBL" id="GG684654">
    <property type="protein sequence ID" value="EER00916.1"/>
    <property type="molecule type" value="Genomic_DNA"/>
</dbReference>
<feature type="region of interest" description="Disordered" evidence="1">
    <location>
        <begin position="114"/>
        <end position="152"/>
    </location>
</feature>
<dbReference type="Proteomes" id="UP000007800">
    <property type="component" value="Unassembled WGS sequence"/>
</dbReference>
<organism evidence="3">
    <name type="scientific">Perkinsus marinus (strain ATCC 50983 / TXsc)</name>
    <dbReference type="NCBI Taxonomy" id="423536"/>
    <lineage>
        <taxon>Eukaryota</taxon>
        <taxon>Sar</taxon>
        <taxon>Alveolata</taxon>
        <taxon>Perkinsozoa</taxon>
        <taxon>Perkinsea</taxon>
        <taxon>Perkinsida</taxon>
        <taxon>Perkinsidae</taxon>
        <taxon>Perkinsus</taxon>
    </lineage>
</organism>
<feature type="region of interest" description="Disordered" evidence="1">
    <location>
        <begin position="283"/>
        <end position="329"/>
    </location>
</feature>
<evidence type="ECO:0000256" key="1">
    <source>
        <dbReference type="SAM" id="MobiDB-lite"/>
    </source>
</evidence>
<protein>
    <submittedName>
        <fullName evidence="2">Uncharacterized protein</fullName>
    </submittedName>
</protein>
<dbReference type="AlphaFoldDB" id="C5LR31"/>
<dbReference type="InParanoid" id="C5LR31"/>
<sequence>MSIPSSSRFLTLHEKATQESRSLLGSGEFEESPGIGKSEAIKEQNEVASLQLVAFDPECIGSKDSEPVSQSGTGMMEGLDRGPLSMIPEEAETHGAGGGSLCFNSPKKIVVNPGRKTPSFKFSDDSTLRESDDISDVPLHTGSRSSSLGDPWAANFGVVGRGSGSSTLEALIAEGESLLSSEDRSAHVNMVRATPVFGSGRSSASISIEMKGSTNVQANPSNGVKVEVEGEERENPPGGVAHNTIAEDDSSREATLGKTEQHLHRESSLSAGIVVATPDTAKYEGPISYESDARRVGTSEKPRKPVSAVNLNDKENYGGSGNLSIPDRDGSDSSILVLASCKPPDKHRYGGRRRSPDALKVPLEVSNVITVTVMIVLRPTTCN</sequence>
<feature type="compositionally biased region" description="Basic and acidic residues" evidence="1">
    <location>
        <begin position="291"/>
        <end position="303"/>
    </location>
</feature>
<keyword evidence="3" id="KW-1185">Reference proteome</keyword>
<evidence type="ECO:0000313" key="3">
    <source>
        <dbReference type="Proteomes" id="UP000007800"/>
    </source>
</evidence>
<name>C5LR31_PERM5</name>
<feature type="region of interest" description="Disordered" evidence="1">
    <location>
        <begin position="60"/>
        <end position="83"/>
    </location>
</feature>
<evidence type="ECO:0000313" key="2">
    <source>
        <dbReference type="EMBL" id="EER00916.1"/>
    </source>
</evidence>
<feature type="region of interest" description="Disordered" evidence="1">
    <location>
        <begin position="1"/>
        <end position="39"/>
    </location>
</feature>
<gene>
    <name evidence="2" type="ORF">Pmar_PMAR002988</name>
</gene>
<dbReference type="RefSeq" id="XP_002768198.1">
    <property type="nucleotide sequence ID" value="XM_002768152.1"/>
</dbReference>
<accession>C5LR31</accession>
<proteinExistence type="predicted"/>
<dbReference type="GeneID" id="9044106"/>
<feature type="compositionally biased region" description="Basic and acidic residues" evidence="1">
    <location>
        <begin position="122"/>
        <end position="132"/>
    </location>
</feature>
<reference evidence="2 3" key="1">
    <citation type="submission" date="2008-07" db="EMBL/GenBank/DDBJ databases">
        <authorList>
            <person name="El-Sayed N."/>
            <person name="Caler E."/>
            <person name="Inman J."/>
            <person name="Amedeo P."/>
            <person name="Hass B."/>
            <person name="Wortman J."/>
        </authorList>
    </citation>
    <scope>NUCLEOTIDE SEQUENCE [LARGE SCALE GENOMIC DNA]</scope>
    <source>
        <strain evidence="3">ATCC 50983 / TXsc</strain>
    </source>
</reference>
<dbReference type="OrthoDB" id="10610052at2759"/>